<evidence type="ECO:0000313" key="3">
    <source>
        <dbReference type="EMBL" id="GAK49559.1"/>
    </source>
</evidence>
<keyword evidence="2" id="KW-0812">Transmembrane</keyword>
<feature type="transmembrane region" description="Helical" evidence="2">
    <location>
        <begin position="27"/>
        <end position="51"/>
    </location>
</feature>
<dbReference type="EMBL" id="DF820455">
    <property type="protein sequence ID" value="GAK49559.1"/>
    <property type="molecule type" value="Genomic_DNA"/>
</dbReference>
<accession>A0A0S6VR19</accession>
<name>A0A0S6VR19_9BACT</name>
<evidence type="ECO:0000256" key="1">
    <source>
        <dbReference type="SAM" id="MobiDB-lite"/>
    </source>
</evidence>
<protein>
    <submittedName>
        <fullName evidence="3">Uncharacterized protein</fullName>
    </submittedName>
</protein>
<keyword evidence="2" id="KW-0472">Membrane</keyword>
<sequence length="55" mass="6161">MGRPKASKRKQHHSASPKKTYSTPENIAYYFMAAAGAFVLIFVILGLLGYLKKIF</sequence>
<keyword evidence="2" id="KW-1133">Transmembrane helix</keyword>
<evidence type="ECO:0000256" key="2">
    <source>
        <dbReference type="SAM" id="Phobius"/>
    </source>
</evidence>
<feature type="region of interest" description="Disordered" evidence="1">
    <location>
        <begin position="1"/>
        <end position="21"/>
    </location>
</feature>
<feature type="compositionally biased region" description="Basic residues" evidence="1">
    <location>
        <begin position="1"/>
        <end position="16"/>
    </location>
</feature>
<reference evidence="3" key="1">
    <citation type="journal article" date="2015" name="PeerJ">
        <title>First genomic representation of candidate bacterial phylum KSB3 points to enhanced environmental sensing as a trigger of wastewater bulking.</title>
        <authorList>
            <person name="Sekiguchi Y."/>
            <person name="Ohashi A."/>
            <person name="Parks D.H."/>
            <person name="Yamauchi T."/>
            <person name="Tyson G.W."/>
            <person name="Hugenholtz P."/>
        </authorList>
    </citation>
    <scope>NUCLEOTIDE SEQUENCE [LARGE SCALE GENOMIC DNA]</scope>
</reference>
<gene>
    <name evidence="3" type="ORF">U14_00782</name>
</gene>
<organism evidence="3">
    <name type="scientific">Candidatus Moduliflexus flocculans</name>
    <dbReference type="NCBI Taxonomy" id="1499966"/>
    <lineage>
        <taxon>Bacteria</taxon>
        <taxon>Candidatus Moduliflexota</taxon>
        <taxon>Candidatus Moduliflexia</taxon>
        <taxon>Candidatus Moduliflexales</taxon>
        <taxon>Candidatus Moduliflexaceae</taxon>
    </lineage>
</organism>
<dbReference type="Proteomes" id="UP000030700">
    <property type="component" value="Unassembled WGS sequence"/>
</dbReference>
<dbReference type="AlphaFoldDB" id="A0A0S6VR19"/>
<proteinExistence type="predicted"/>
<evidence type="ECO:0000313" key="4">
    <source>
        <dbReference type="Proteomes" id="UP000030700"/>
    </source>
</evidence>
<keyword evidence="4" id="KW-1185">Reference proteome</keyword>
<dbReference type="HOGENOM" id="CLU_3022681_0_0_0"/>
<dbReference type="STRING" id="1499966.U14_00782"/>